<feature type="compositionally biased region" description="Polar residues" evidence="1">
    <location>
        <begin position="442"/>
        <end position="456"/>
    </location>
</feature>
<name>A0A6A1W680_9ROSI</name>
<dbReference type="Pfam" id="PF07460">
    <property type="entry name" value="NUMOD3"/>
    <property type="match status" value="1"/>
</dbReference>
<reference evidence="3 4" key="1">
    <citation type="journal article" date="2019" name="Plant Biotechnol. J.">
        <title>The red bayberry genome and genetic basis of sex determination.</title>
        <authorList>
            <person name="Jia H.M."/>
            <person name="Jia H.J."/>
            <person name="Cai Q.L."/>
            <person name="Wang Y."/>
            <person name="Zhao H.B."/>
            <person name="Yang W.F."/>
            <person name="Wang G.Y."/>
            <person name="Li Y.H."/>
            <person name="Zhan D.L."/>
            <person name="Shen Y.T."/>
            <person name="Niu Q.F."/>
            <person name="Chang L."/>
            <person name="Qiu J."/>
            <person name="Zhao L."/>
            <person name="Xie H.B."/>
            <person name="Fu W.Y."/>
            <person name="Jin J."/>
            <person name="Li X.W."/>
            <person name="Jiao Y."/>
            <person name="Zhou C.C."/>
            <person name="Tu T."/>
            <person name="Chai C.Y."/>
            <person name="Gao J.L."/>
            <person name="Fan L.J."/>
            <person name="van de Weg E."/>
            <person name="Wang J.Y."/>
            <person name="Gao Z.S."/>
        </authorList>
    </citation>
    <scope>NUCLEOTIDE SEQUENCE [LARGE SCALE GENOMIC DNA]</scope>
    <source>
        <tissue evidence="3">Leaves</tissue>
    </source>
</reference>
<comment type="caution">
    <text evidence="3">The sequence shown here is derived from an EMBL/GenBank/DDBJ whole genome shotgun (WGS) entry which is preliminary data.</text>
</comment>
<dbReference type="GO" id="GO:0003677">
    <property type="term" value="F:DNA binding"/>
    <property type="evidence" value="ECO:0007669"/>
    <property type="project" value="InterPro"/>
</dbReference>
<feature type="compositionally biased region" description="Basic residues" evidence="1">
    <location>
        <begin position="363"/>
        <end position="374"/>
    </location>
</feature>
<feature type="compositionally biased region" description="Basic and acidic residues" evidence="1">
    <location>
        <begin position="640"/>
        <end position="649"/>
    </location>
</feature>
<proteinExistence type="predicted"/>
<feature type="region of interest" description="Disordered" evidence="1">
    <location>
        <begin position="359"/>
        <end position="380"/>
    </location>
</feature>
<sequence>MTDIHTGGQRKLRVERNFYPCAESLEEGKEKGREPIIMLFFRWKERADRLGTLPAERARRMIFQPGIDAMEMETVVARRKHPELISRGDPAQTHRTVGVEVVTMFFNLGSSTTEIGAAQPALQSHLRAVRVQTFVHGELSSIPFTFANEKRLSSAWKPLCLPKELNSNVRHLELRKGRLLIKAVATLERRGFVQDRNGQKVCDVSQVGVHSGLPKIELECSSEDSKELGERERLRRLKISKANKGNTPWNKGRKHSAETLQRIRERTKLAMQDPKVRMKLSNLGHAQSTQTRMKIAVGVRMGWQRRREKLTVQEGCCFEWQNLIAEAAKRGIFGETELQWDSYKILDEQLKEEWLESVEQRKRMQRPKGSKRAPKSLEQRRKISEAISAKWADPDYRNRVCSGLAKYHGIPPGAERKPRRRPSSGTHTHRRSPAKRKADDPNISSTSETKIQSQQLRVRKRSAPLYKDPLASCKLEMIKNIRAERTVAETKKIEAIERARLLIMEAEKAAKALEVAATKSPIARASLMETRKLIAEAIQSMESIETSQATPHRNDGCPSVASNEQINQVEKDTSAEIKGSNQAELGEVNGTLVVPTKDKDFNFSNYGLHDFLNNEDQLLPTSFRDLGLSPFSFESLMKQSDSRNHHELPEQDQNSDYEDEAGFLKEETPPESVTLTKKWVRGRLIEVAEGA</sequence>
<keyword evidence="4" id="KW-1185">Reference proteome</keyword>
<evidence type="ECO:0000259" key="2">
    <source>
        <dbReference type="Pfam" id="PF07460"/>
    </source>
</evidence>
<evidence type="ECO:0000256" key="1">
    <source>
        <dbReference type="SAM" id="MobiDB-lite"/>
    </source>
</evidence>
<organism evidence="3 4">
    <name type="scientific">Morella rubra</name>
    <name type="common">Chinese bayberry</name>
    <dbReference type="NCBI Taxonomy" id="262757"/>
    <lineage>
        <taxon>Eukaryota</taxon>
        <taxon>Viridiplantae</taxon>
        <taxon>Streptophyta</taxon>
        <taxon>Embryophyta</taxon>
        <taxon>Tracheophyta</taxon>
        <taxon>Spermatophyta</taxon>
        <taxon>Magnoliopsida</taxon>
        <taxon>eudicotyledons</taxon>
        <taxon>Gunneridae</taxon>
        <taxon>Pentapetalae</taxon>
        <taxon>rosids</taxon>
        <taxon>fabids</taxon>
        <taxon>Fagales</taxon>
        <taxon>Myricaceae</taxon>
        <taxon>Morella</taxon>
    </lineage>
</organism>
<feature type="domain" description="Nuclease associated modular" evidence="2">
    <location>
        <begin position="236"/>
        <end position="264"/>
    </location>
</feature>
<feature type="compositionally biased region" description="Basic residues" evidence="1">
    <location>
        <begin position="417"/>
        <end position="435"/>
    </location>
</feature>
<dbReference type="InterPro" id="IPR003611">
    <property type="entry name" value="NUMOD3"/>
</dbReference>
<dbReference type="Proteomes" id="UP000516437">
    <property type="component" value="Chromosome 3"/>
</dbReference>
<dbReference type="PANTHER" id="PTHR34199">
    <property type="entry name" value="NUMOD3 MOTIF FAMILY PROTEIN, EXPRESSED"/>
    <property type="match status" value="1"/>
</dbReference>
<evidence type="ECO:0000313" key="4">
    <source>
        <dbReference type="Proteomes" id="UP000516437"/>
    </source>
</evidence>
<accession>A0A6A1W680</accession>
<dbReference type="AlphaFoldDB" id="A0A6A1W680"/>
<feature type="region of interest" description="Disordered" evidence="1">
    <location>
        <begin position="638"/>
        <end position="671"/>
    </location>
</feature>
<gene>
    <name evidence="3" type="ORF">CJ030_MR3G026150</name>
</gene>
<feature type="region of interest" description="Disordered" evidence="1">
    <location>
        <begin position="407"/>
        <end position="462"/>
    </location>
</feature>
<protein>
    <recommendedName>
        <fullName evidence="2">Nuclease associated modular domain-containing protein</fullName>
    </recommendedName>
</protein>
<dbReference type="OrthoDB" id="1935413at2759"/>
<evidence type="ECO:0000313" key="3">
    <source>
        <dbReference type="EMBL" id="KAB1218270.1"/>
    </source>
</evidence>
<dbReference type="PANTHER" id="PTHR34199:SF2">
    <property type="entry name" value="NUMOD3 MOTIF FAMILY PROTEIN, EXPRESSED"/>
    <property type="match status" value="1"/>
</dbReference>
<dbReference type="EMBL" id="RXIC02000021">
    <property type="protein sequence ID" value="KAB1218270.1"/>
    <property type="molecule type" value="Genomic_DNA"/>
</dbReference>